<evidence type="ECO:0000256" key="4">
    <source>
        <dbReference type="ARBA" id="ARBA00013948"/>
    </source>
</evidence>
<dbReference type="EMBL" id="JAVLET010000002">
    <property type="protein sequence ID" value="KAL0473857.1"/>
    <property type="molecule type" value="Genomic_DNA"/>
</dbReference>
<evidence type="ECO:0000256" key="8">
    <source>
        <dbReference type="ARBA" id="ARBA00022741"/>
    </source>
</evidence>
<feature type="domain" description="Protein kinase" evidence="17">
    <location>
        <begin position="39"/>
        <end position="301"/>
    </location>
</feature>
<dbReference type="PROSITE" id="PS00109">
    <property type="entry name" value="PROTEIN_KINASE_TYR"/>
    <property type="match status" value="1"/>
</dbReference>
<evidence type="ECO:0000256" key="16">
    <source>
        <dbReference type="SAM" id="MobiDB-lite"/>
    </source>
</evidence>
<comment type="function">
    <text evidence="1">Component of the EKC/KEOPS complex that is required for the formation of a threonylcarbamoyl group on adenosine at position 37 (t(6)A37) in tRNAs that read codons beginning with adenine. The complex is probably involved in the transfer of the threonylcarbamoyl moiety of threonylcarbamoyl-AMP (TC-AMP) to the N6 group of A37. BUD32 has ATPase activity in the context of the EKC/KEOPS complex and likely plays a supporting role to the catalytic subunit KAE1. The EKC/KEOPS complex also promotes both telomere uncapping and telomere elongation. The complex is required for efficient recruitment of transcriptional coactivators.</text>
</comment>
<name>A0ABR3DMG9_NEUIN</name>
<keyword evidence="7" id="KW-0808">Transferase</keyword>
<dbReference type="Gene3D" id="1.10.510.10">
    <property type="entry name" value="Transferase(Phosphotransferase) domain 1"/>
    <property type="match status" value="1"/>
</dbReference>
<keyword evidence="9" id="KW-0418">Kinase</keyword>
<evidence type="ECO:0000256" key="9">
    <source>
        <dbReference type="ARBA" id="ARBA00022777"/>
    </source>
</evidence>
<keyword evidence="6" id="KW-0723">Serine/threonine-protein kinase</keyword>
<evidence type="ECO:0000259" key="17">
    <source>
        <dbReference type="PROSITE" id="PS50011"/>
    </source>
</evidence>
<dbReference type="SUPFAM" id="SSF56112">
    <property type="entry name" value="Protein kinase-like (PK-like)"/>
    <property type="match status" value="1"/>
</dbReference>
<dbReference type="InterPro" id="IPR020635">
    <property type="entry name" value="Tyr_kinase_cat_dom"/>
</dbReference>
<evidence type="ECO:0000256" key="10">
    <source>
        <dbReference type="ARBA" id="ARBA00022840"/>
    </source>
</evidence>
<sequence length="492" mass="56352">MEALLIGPLRDWKIGITGPPYNSNYWIRKKEGEKPFEFWCHEKLLGKGGFGEVWRAVCRQGEENHGQVRAVKKISKKQAGFLKASQREVQALTTFSKKKYRDHFVQFKGWYEDKDHLYLAMEFVKYGDLQQYIDGLAPFSEPLAAAITKQLAQALKYMHVNGFIHRDLRPLNILVASKEPTWRVKVADFGITKNVEGDSFFTHYIGTRGFMAPELFRSSEISYTAAVDVWALGAVVYCMLTGAPPFESLDELFKFSTNLLQFPTRELGASTGFCIDFVLGAMDSSPTKRLSIDQIMAHEWLSLDGRRAFRDLSLSKPLSLTTIGTSWRLTSSQSSSNKTGLPRPTSRAAFSEVVALNNVSPHGGGNGEIYCMVCWAKFDRRDNLFQHSLEAGQIVHPGKEVWQEFSRPAKDRIKIKKLERQTRKEKETQSWRKFLQGQEQKNLNSLGMKRQGGMEIIVNFIQEQERTTKKEEQEQLRKKRKEEETAERLARD</sequence>
<evidence type="ECO:0000313" key="19">
    <source>
        <dbReference type="Proteomes" id="UP001451303"/>
    </source>
</evidence>
<comment type="catalytic activity">
    <reaction evidence="14">
        <text>L-seryl-[protein] + ATP = O-phospho-L-seryl-[protein] + ADP + H(+)</text>
        <dbReference type="Rhea" id="RHEA:17989"/>
        <dbReference type="Rhea" id="RHEA-COMP:9863"/>
        <dbReference type="Rhea" id="RHEA-COMP:11604"/>
        <dbReference type="ChEBI" id="CHEBI:15378"/>
        <dbReference type="ChEBI" id="CHEBI:29999"/>
        <dbReference type="ChEBI" id="CHEBI:30616"/>
        <dbReference type="ChEBI" id="CHEBI:83421"/>
        <dbReference type="ChEBI" id="CHEBI:456216"/>
        <dbReference type="EC" id="2.7.11.1"/>
    </reaction>
</comment>
<evidence type="ECO:0000256" key="12">
    <source>
        <dbReference type="ARBA" id="ARBA00033194"/>
    </source>
</evidence>
<evidence type="ECO:0000256" key="2">
    <source>
        <dbReference type="ARBA" id="ARBA00011534"/>
    </source>
</evidence>
<protein>
    <recommendedName>
        <fullName evidence="5">EKC/KEOPS complex subunit BUD32</fullName>
        <ecNumber evidence="3">2.7.11.1</ecNumber>
    </recommendedName>
    <alternativeName>
        <fullName evidence="11 12">Atypical Serine/threonine protein kinase BUD32</fullName>
    </alternativeName>
    <alternativeName>
        <fullName evidence="4">EKC/KEOPS complex subunit bud32</fullName>
    </alternativeName>
</protein>
<evidence type="ECO:0000313" key="18">
    <source>
        <dbReference type="EMBL" id="KAL0473857.1"/>
    </source>
</evidence>
<dbReference type="PANTHER" id="PTHR24350">
    <property type="entry name" value="SERINE/THREONINE-PROTEIN KINASE IAL-RELATED"/>
    <property type="match status" value="1"/>
</dbReference>
<dbReference type="PROSITE" id="PS50011">
    <property type="entry name" value="PROTEIN_KINASE_DOM"/>
    <property type="match status" value="1"/>
</dbReference>
<dbReference type="Proteomes" id="UP001451303">
    <property type="component" value="Unassembled WGS sequence"/>
</dbReference>
<evidence type="ECO:0000256" key="6">
    <source>
        <dbReference type="ARBA" id="ARBA00022527"/>
    </source>
</evidence>
<evidence type="ECO:0000256" key="15">
    <source>
        <dbReference type="PROSITE-ProRule" id="PRU10141"/>
    </source>
</evidence>
<dbReference type="Pfam" id="PF00069">
    <property type="entry name" value="Pkinase"/>
    <property type="match status" value="1"/>
</dbReference>
<evidence type="ECO:0000256" key="5">
    <source>
        <dbReference type="ARBA" id="ARBA00019973"/>
    </source>
</evidence>
<comment type="catalytic activity">
    <reaction evidence="13">
        <text>L-threonyl-[protein] + ATP = O-phospho-L-threonyl-[protein] + ADP + H(+)</text>
        <dbReference type="Rhea" id="RHEA:46608"/>
        <dbReference type="Rhea" id="RHEA-COMP:11060"/>
        <dbReference type="Rhea" id="RHEA-COMP:11605"/>
        <dbReference type="ChEBI" id="CHEBI:15378"/>
        <dbReference type="ChEBI" id="CHEBI:30013"/>
        <dbReference type="ChEBI" id="CHEBI:30616"/>
        <dbReference type="ChEBI" id="CHEBI:61977"/>
        <dbReference type="ChEBI" id="CHEBI:456216"/>
        <dbReference type="EC" id="2.7.11.1"/>
    </reaction>
</comment>
<accession>A0ABR3DMG9</accession>
<feature type="binding site" evidence="15">
    <location>
        <position position="73"/>
    </location>
    <ligand>
        <name>ATP</name>
        <dbReference type="ChEBI" id="CHEBI:30616"/>
    </ligand>
</feature>
<evidence type="ECO:0000256" key="7">
    <source>
        <dbReference type="ARBA" id="ARBA00022679"/>
    </source>
</evidence>
<dbReference type="InterPro" id="IPR008266">
    <property type="entry name" value="Tyr_kinase_AS"/>
</dbReference>
<comment type="caution">
    <text evidence="18">The sequence shown here is derived from an EMBL/GenBank/DDBJ whole genome shotgun (WGS) entry which is preliminary data.</text>
</comment>
<keyword evidence="10 15" id="KW-0067">ATP-binding</keyword>
<dbReference type="InterPro" id="IPR000719">
    <property type="entry name" value="Prot_kinase_dom"/>
</dbReference>
<feature type="region of interest" description="Disordered" evidence="16">
    <location>
        <begin position="464"/>
        <end position="492"/>
    </location>
</feature>
<evidence type="ECO:0000256" key="1">
    <source>
        <dbReference type="ARBA" id="ARBA00003747"/>
    </source>
</evidence>
<reference evidence="18 19" key="1">
    <citation type="submission" date="2023-09" db="EMBL/GenBank/DDBJ databases">
        <title>Multi-omics analysis of a traditional fermented food reveals byproduct-associated fungal strains for waste-to-food upcycling.</title>
        <authorList>
            <consortium name="Lawrence Berkeley National Laboratory"/>
            <person name="Rekdal V.M."/>
            <person name="Villalobos-Escobedo J.M."/>
            <person name="Rodriguez-Valeron N."/>
            <person name="Garcia M.O."/>
            <person name="Vasquez D.P."/>
            <person name="Damayanti I."/>
            <person name="Sorensen P.M."/>
            <person name="Baidoo E.E."/>
            <person name="De Carvalho A.C."/>
            <person name="Riley R."/>
            <person name="Lipzen A."/>
            <person name="He G."/>
            <person name="Yan M."/>
            <person name="Haridas S."/>
            <person name="Daum C."/>
            <person name="Yoshinaga Y."/>
            <person name="Ng V."/>
            <person name="Grigoriev I.V."/>
            <person name="Munk R."/>
            <person name="Nuraida L."/>
            <person name="Wijaya C.H."/>
            <person name="Morales P.-C."/>
            <person name="Keasling J.D."/>
        </authorList>
    </citation>
    <scope>NUCLEOTIDE SEQUENCE [LARGE SCALE GENOMIC DNA]</scope>
    <source>
        <strain evidence="18 19">FGSC 2613</strain>
    </source>
</reference>
<dbReference type="PROSITE" id="PS00107">
    <property type="entry name" value="PROTEIN_KINASE_ATP"/>
    <property type="match status" value="1"/>
</dbReference>
<keyword evidence="19" id="KW-1185">Reference proteome</keyword>
<dbReference type="InterPro" id="IPR017441">
    <property type="entry name" value="Protein_kinase_ATP_BS"/>
</dbReference>
<gene>
    <name evidence="18" type="ORF">QR685DRAFT_560873</name>
</gene>
<evidence type="ECO:0000256" key="13">
    <source>
        <dbReference type="ARBA" id="ARBA00047899"/>
    </source>
</evidence>
<dbReference type="SMART" id="SM00219">
    <property type="entry name" value="TyrKc"/>
    <property type="match status" value="1"/>
</dbReference>
<evidence type="ECO:0000256" key="14">
    <source>
        <dbReference type="ARBA" id="ARBA00048679"/>
    </source>
</evidence>
<dbReference type="InterPro" id="IPR030616">
    <property type="entry name" value="Aur-like"/>
</dbReference>
<comment type="subunit">
    <text evidence="2">Component of the EKC/KEOPS complex composed of at least BUD32, CGI121, GON7, KAE1 and PCC1; the whole complex dimerizes.</text>
</comment>
<proteinExistence type="predicted"/>
<evidence type="ECO:0000256" key="11">
    <source>
        <dbReference type="ARBA" id="ARBA00030980"/>
    </source>
</evidence>
<organism evidence="18 19">
    <name type="scientific">Neurospora intermedia</name>
    <dbReference type="NCBI Taxonomy" id="5142"/>
    <lineage>
        <taxon>Eukaryota</taxon>
        <taxon>Fungi</taxon>
        <taxon>Dikarya</taxon>
        <taxon>Ascomycota</taxon>
        <taxon>Pezizomycotina</taxon>
        <taxon>Sordariomycetes</taxon>
        <taxon>Sordariomycetidae</taxon>
        <taxon>Sordariales</taxon>
        <taxon>Sordariaceae</taxon>
        <taxon>Neurospora</taxon>
    </lineage>
</organism>
<evidence type="ECO:0000256" key="3">
    <source>
        <dbReference type="ARBA" id="ARBA00012513"/>
    </source>
</evidence>
<dbReference type="InterPro" id="IPR011009">
    <property type="entry name" value="Kinase-like_dom_sf"/>
</dbReference>
<keyword evidence="8 15" id="KW-0547">Nucleotide-binding</keyword>
<dbReference type="EC" id="2.7.11.1" evidence="3"/>